<accession>A0A6J5E0C9</accession>
<gene>
    <name evidence="1" type="ORF">LMG29542_03379</name>
</gene>
<dbReference type="RefSeq" id="WP_175227601.1">
    <property type="nucleotide sequence ID" value="NZ_CADIKH010000014.1"/>
</dbReference>
<organism evidence="1 2">
    <name type="scientific">Paraburkholderia humisilvae</name>
    <dbReference type="NCBI Taxonomy" id="627669"/>
    <lineage>
        <taxon>Bacteria</taxon>
        <taxon>Pseudomonadati</taxon>
        <taxon>Pseudomonadota</taxon>
        <taxon>Betaproteobacteria</taxon>
        <taxon>Burkholderiales</taxon>
        <taxon>Burkholderiaceae</taxon>
        <taxon>Paraburkholderia</taxon>
    </lineage>
</organism>
<dbReference type="Proteomes" id="UP000494363">
    <property type="component" value="Unassembled WGS sequence"/>
</dbReference>
<dbReference type="EMBL" id="CADIKH010000014">
    <property type="protein sequence ID" value="CAB3758585.1"/>
    <property type="molecule type" value="Genomic_DNA"/>
</dbReference>
<evidence type="ECO:0000313" key="1">
    <source>
        <dbReference type="EMBL" id="CAB3758585.1"/>
    </source>
</evidence>
<reference evidence="1 2" key="1">
    <citation type="submission" date="2020-04" db="EMBL/GenBank/DDBJ databases">
        <authorList>
            <person name="De Canck E."/>
        </authorList>
    </citation>
    <scope>NUCLEOTIDE SEQUENCE [LARGE SCALE GENOMIC DNA]</scope>
    <source>
        <strain evidence="1 2">LMG 29542</strain>
    </source>
</reference>
<protein>
    <recommendedName>
        <fullName evidence="3">DUF3168 domain-containing protein</fullName>
    </recommendedName>
</protein>
<dbReference type="AlphaFoldDB" id="A0A6J5E0C9"/>
<proteinExistence type="predicted"/>
<dbReference type="Pfam" id="PF11367">
    <property type="entry name" value="Tail_completion_gp17"/>
    <property type="match status" value="1"/>
</dbReference>
<keyword evidence="2" id="KW-1185">Reference proteome</keyword>
<evidence type="ECO:0008006" key="3">
    <source>
        <dbReference type="Google" id="ProtNLM"/>
    </source>
</evidence>
<dbReference type="InterPro" id="IPR021508">
    <property type="entry name" value="Gp17-like"/>
</dbReference>
<name>A0A6J5E0C9_9BURK</name>
<sequence>MTGDELFALLDQALPGRVFKTLAPQGTSEPYVIYALTSGMPRNTMCGSAHAAQMSYRVDSYAKTQRDALGVIDAIGALVDACEGDPIIENRQDMYEQDTRIHRVSVVLSTWQLDDEVQT</sequence>
<evidence type="ECO:0000313" key="2">
    <source>
        <dbReference type="Proteomes" id="UP000494363"/>
    </source>
</evidence>